<dbReference type="Proteomes" id="UP001596022">
    <property type="component" value="Unassembled WGS sequence"/>
</dbReference>
<dbReference type="InterPro" id="IPR020476">
    <property type="entry name" value="Nudix_hydrolase"/>
</dbReference>
<proteinExistence type="inferred from homology"/>
<dbReference type="EMBL" id="JBHSFW010000006">
    <property type="protein sequence ID" value="MFC4619241.1"/>
    <property type="molecule type" value="Genomic_DNA"/>
</dbReference>
<keyword evidence="7" id="KW-1185">Reference proteome</keyword>
<dbReference type="InterPro" id="IPR015797">
    <property type="entry name" value="NUDIX_hydrolase-like_dom_sf"/>
</dbReference>
<comment type="cofactor">
    <cofactor evidence="1">
        <name>Mg(2+)</name>
        <dbReference type="ChEBI" id="CHEBI:18420"/>
    </cofactor>
</comment>
<dbReference type="PANTHER" id="PTHR43046:SF12">
    <property type="entry name" value="GDP-MANNOSE MANNOSYL HYDROLASE"/>
    <property type="match status" value="1"/>
</dbReference>
<comment type="caution">
    <text evidence="6">The sequence shown here is derived from an EMBL/GenBank/DDBJ whole genome shotgun (WGS) entry which is preliminary data.</text>
</comment>
<dbReference type="RefSeq" id="WP_376846335.1">
    <property type="nucleotide sequence ID" value="NZ_JBHSFW010000006.1"/>
</dbReference>
<feature type="domain" description="Nudix hydrolase" evidence="5">
    <location>
        <begin position="2"/>
        <end position="130"/>
    </location>
</feature>
<accession>A0ABV9GM48</accession>
<keyword evidence="3" id="KW-0460">Magnesium</keyword>
<evidence type="ECO:0000256" key="3">
    <source>
        <dbReference type="ARBA" id="ARBA00022842"/>
    </source>
</evidence>
<dbReference type="InterPro" id="IPR000086">
    <property type="entry name" value="NUDIX_hydrolase_dom"/>
</dbReference>
<name>A0ABV9GM48_9BACL</name>
<evidence type="ECO:0000259" key="5">
    <source>
        <dbReference type="PROSITE" id="PS51462"/>
    </source>
</evidence>
<dbReference type="PRINTS" id="PR00502">
    <property type="entry name" value="NUDIXFAMILY"/>
</dbReference>
<evidence type="ECO:0000256" key="4">
    <source>
        <dbReference type="RuleBase" id="RU003476"/>
    </source>
</evidence>
<dbReference type="Pfam" id="PF00293">
    <property type="entry name" value="NUDIX"/>
    <property type="match status" value="1"/>
</dbReference>
<keyword evidence="2 4" id="KW-0378">Hydrolase</keyword>
<comment type="similarity">
    <text evidence="4">Belongs to the Nudix hydrolase family.</text>
</comment>
<evidence type="ECO:0000256" key="1">
    <source>
        <dbReference type="ARBA" id="ARBA00001946"/>
    </source>
</evidence>
<dbReference type="PANTHER" id="PTHR43046">
    <property type="entry name" value="GDP-MANNOSE MANNOSYL HYDROLASE"/>
    <property type="match status" value="1"/>
</dbReference>
<evidence type="ECO:0000313" key="6">
    <source>
        <dbReference type="EMBL" id="MFC4619241.1"/>
    </source>
</evidence>
<evidence type="ECO:0000313" key="7">
    <source>
        <dbReference type="Proteomes" id="UP001596022"/>
    </source>
</evidence>
<dbReference type="SUPFAM" id="SSF55811">
    <property type="entry name" value="Nudix"/>
    <property type="match status" value="1"/>
</dbReference>
<dbReference type="PROSITE" id="PS51462">
    <property type="entry name" value="NUDIX"/>
    <property type="match status" value="1"/>
</dbReference>
<sequence>MERIDVAYVLIYDEEKRKVLMVSNRRGEKSEWSLPGGEREAGESLKEAAVREAKEETGLGIKVGPLCALNEGHFANANALFFTFWAEVTSGEPAIQRPNEIDAIEWVDVDKVDGYFPYYPEGVRTLIENRSAARYYYEGVFDFSLKS</sequence>
<organism evidence="6 7">
    <name type="scientific">Camelliibacillus cellulosilyticus</name>
    <dbReference type="NCBI Taxonomy" id="2174486"/>
    <lineage>
        <taxon>Bacteria</taxon>
        <taxon>Bacillati</taxon>
        <taxon>Bacillota</taxon>
        <taxon>Bacilli</taxon>
        <taxon>Bacillales</taxon>
        <taxon>Sporolactobacillaceae</taxon>
        <taxon>Camelliibacillus</taxon>
    </lineage>
</organism>
<dbReference type="Gene3D" id="3.90.79.10">
    <property type="entry name" value="Nucleoside Triphosphate Pyrophosphohydrolase"/>
    <property type="match status" value="1"/>
</dbReference>
<dbReference type="InterPro" id="IPR020084">
    <property type="entry name" value="NUDIX_hydrolase_CS"/>
</dbReference>
<evidence type="ECO:0000256" key="2">
    <source>
        <dbReference type="ARBA" id="ARBA00022801"/>
    </source>
</evidence>
<gene>
    <name evidence="6" type="ORF">ACFO4N_11000</name>
</gene>
<dbReference type="PROSITE" id="PS00893">
    <property type="entry name" value="NUDIX_BOX"/>
    <property type="match status" value="1"/>
</dbReference>
<protein>
    <submittedName>
        <fullName evidence="6">NUDIX domain-containing protein</fullName>
    </submittedName>
</protein>
<reference evidence="7" key="1">
    <citation type="journal article" date="2019" name="Int. J. Syst. Evol. Microbiol.">
        <title>The Global Catalogue of Microorganisms (GCM) 10K type strain sequencing project: providing services to taxonomists for standard genome sequencing and annotation.</title>
        <authorList>
            <consortium name="The Broad Institute Genomics Platform"/>
            <consortium name="The Broad Institute Genome Sequencing Center for Infectious Disease"/>
            <person name="Wu L."/>
            <person name="Ma J."/>
        </authorList>
    </citation>
    <scope>NUCLEOTIDE SEQUENCE [LARGE SCALE GENOMIC DNA]</scope>
    <source>
        <strain evidence="7">CGMCC 1.16306</strain>
    </source>
</reference>